<evidence type="ECO:0000256" key="4">
    <source>
        <dbReference type="ARBA" id="ARBA00023033"/>
    </source>
</evidence>
<keyword evidence="3" id="KW-0560">Oxidoreductase</keyword>
<keyword evidence="7" id="KW-1185">Reference proteome</keyword>
<dbReference type="PANTHER" id="PTHR47178">
    <property type="entry name" value="MONOOXYGENASE, FAD-BINDING"/>
    <property type="match status" value="1"/>
</dbReference>
<gene>
    <name evidence="6" type="ORF">I4I81_00690</name>
</gene>
<dbReference type="InterPro" id="IPR002938">
    <property type="entry name" value="FAD-bd"/>
</dbReference>
<protein>
    <submittedName>
        <fullName evidence="6">FAD-dependent monooxygenase</fullName>
    </submittedName>
</protein>
<keyword evidence="4 6" id="KW-0503">Monooxygenase</keyword>
<proteinExistence type="predicted"/>
<keyword evidence="1" id="KW-0285">Flavoprotein</keyword>
<dbReference type="GO" id="GO:0004497">
    <property type="term" value="F:monooxygenase activity"/>
    <property type="evidence" value="ECO:0007669"/>
    <property type="project" value="UniProtKB-KW"/>
</dbReference>
<sequence length="412" mass="43182">MRVIVIGAGIGGLALAQSLRRGEVEVAVHDRDTDVSATGGYRLHLDHHACAALRRALPPELYQALLGNSAGSAGFRRFAFVDHRMRVLATEARDPEEDTILVGRIPLRRLLAHGLGDALRFGAEFTHHATHPDGTVTAHFADGSTDRGDLLVGADGVGSRVTAALAGRPTSRPLGVWGLAGRTHLTDALRARLPDAVRVGPVLAVGPGGIGVFLSVHDPAAGTVVDPAACVAVPADVERADLVWGLNATAERFPDGVRDLAPDALQRVAVAMLEGWDDDVRTLVAADASAVGIFGFHAADPDGDLTPWPSGVVTGIGDAVHAMPPTGGRAAATAVRDADLLASHLLDVRGGTSTIPLAVRTYEQRMPSYAVDAIRESLAPLAWMRRLTAPRTRLPARAGLAAPAAARRWRMS</sequence>
<dbReference type="Pfam" id="PF01494">
    <property type="entry name" value="FAD_binding_3"/>
    <property type="match status" value="2"/>
</dbReference>
<reference evidence="6 7" key="1">
    <citation type="submission" date="2020-11" db="EMBL/GenBank/DDBJ databases">
        <title>Pseudonocardia abyssalis sp. nov. and Pseudonocardia oceani sp. nov., description and phylogenomic analysis of two novel actinomycetes isolated from the deep Southern Ocean.</title>
        <authorList>
            <person name="Parra J."/>
        </authorList>
    </citation>
    <scope>NUCLEOTIDE SEQUENCE [LARGE SCALE GENOMIC DNA]</scope>
    <source>
        <strain evidence="6 7">KRD-168</strain>
    </source>
</reference>
<dbReference type="PANTHER" id="PTHR47178:SF5">
    <property type="entry name" value="FAD-BINDING DOMAIN-CONTAINING PROTEIN"/>
    <property type="match status" value="1"/>
</dbReference>
<organism evidence="6 7">
    <name type="scientific">Pseudonocardia abyssalis</name>
    <dbReference type="NCBI Taxonomy" id="2792008"/>
    <lineage>
        <taxon>Bacteria</taxon>
        <taxon>Bacillati</taxon>
        <taxon>Actinomycetota</taxon>
        <taxon>Actinomycetes</taxon>
        <taxon>Pseudonocardiales</taxon>
        <taxon>Pseudonocardiaceae</taxon>
        <taxon>Pseudonocardia</taxon>
    </lineage>
</organism>
<accession>A0ABS6UKK0</accession>
<evidence type="ECO:0000313" key="7">
    <source>
        <dbReference type="Proteomes" id="UP000694287"/>
    </source>
</evidence>
<comment type="caution">
    <text evidence="6">The sequence shown here is derived from an EMBL/GenBank/DDBJ whole genome shotgun (WGS) entry which is preliminary data.</text>
</comment>
<name>A0ABS6UKK0_9PSEU</name>
<dbReference type="EMBL" id="JADQDK010000001">
    <property type="protein sequence ID" value="MBW0132775.1"/>
    <property type="molecule type" value="Genomic_DNA"/>
</dbReference>
<evidence type="ECO:0000313" key="6">
    <source>
        <dbReference type="EMBL" id="MBW0132775.1"/>
    </source>
</evidence>
<evidence type="ECO:0000256" key="1">
    <source>
        <dbReference type="ARBA" id="ARBA00022630"/>
    </source>
</evidence>
<feature type="domain" description="FAD-binding" evidence="5">
    <location>
        <begin position="305"/>
        <end position="365"/>
    </location>
</feature>
<evidence type="ECO:0000256" key="3">
    <source>
        <dbReference type="ARBA" id="ARBA00023002"/>
    </source>
</evidence>
<feature type="domain" description="FAD-binding" evidence="5">
    <location>
        <begin position="2"/>
        <end position="166"/>
    </location>
</feature>
<dbReference type="RefSeq" id="WP_218603128.1">
    <property type="nucleotide sequence ID" value="NZ_JADQDJ010000106.1"/>
</dbReference>
<keyword evidence="2" id="KW-0274">FAD</keyword>
<dbReference type="Proteomes" id="UP000694287">
    <property type="component" value="Unassembled WGS sequence"/>
</dbReference>
<evidence type="ECO:0000256" key="2">
    <source>
        <dbReference type="ARBA" id="ARBA00022827"/>
    </source>
</evidence>
<evidence type="ECO:0000259" key="5">
    <source>
        <dbReference type="Pfam" id="PF01494"/>
    </source>
</evidence>